<evidence type="ECO:0000256" key="4">
    <source>
        <dbReference type="ARBA" id="ARBA00022801"/>
    </source>
</evidence>
<keyword evidence="7" id="KW-0695">RNA-directed DNA polymerase</keyword>
<keyword evidence="8" id="KW-0808">Transferase</keyword>
<organism evidence="12">
    <name type="scientific">Tanacetum cinerariifolium</name>
    <name type="common">Dalmatian daisy</name>
    <name type="synonym">Chrysanthemum cinerariifolium</name>
    <dbReference type="NCBI Taxonomy" id="118510"/>
    <lineage>
        <taxon>Eukaryota</taxon>
        <taxon>Viridiplantae</taxon>
        <taxon>Streptophyta</taxon>
        <taxon>Embryophyta</taxon>
        <taxon>Tracheophyta</taxon>
        <taxon>Spermatophyta</taxon>
        <taxon>Magnoliopsida</taxon>
        <taxon>eudicotyledons</taxon>
        <taxon>Gunneridae</taxon>
        <taxon>Pentapetalae</taxon>
        <taxon>asterids</taxon>
        <taxon>campanulids</taxon>
        <taxon>Asterales</taxon>
        <taxon>Asteraceae</taxon>
        <taxon>Asteroideae</taxon>
        <taxon>Anthemideae</taxon>
        <taxon>Anthemidinae</taxon>
        <taxon>Tanacetum</taxon>
    </lineage>
</organism>
<feature type="domain" description="Retroviral polymerase SH3-like" evidence="11">
    <location>
        <begin position="560"/>
        <end position="614"/>
    </location>
</feature>
<keyword evidence="6" id="KW-0229">DNA integration</keyword>
<evidence type="ECO:0000256" key="2">
    <source>
        <dbReference type="ARBA" id="ARBA00022723"/>
    </source>
</evidence>
<dbReference type="GO" id="GO:0016787">
    <property type="term" value="F:hydrolase activity"/>
    <property type="evidence" value="ECO:0007669"/>
    <property type="project" value="UniProtKB-KW"/>
</dbReference>
<keyword evidence="3" id="KW-0255">Endonuclease</keyword>
<protein>
    <submittedName>
        <fullName evidence="12">Retrovirus-related Pol polyprotein from transposon TNT 1-94</fullName>
    </submittedName>
</protein>
<dbReference type="InterPro" id="IPR039537">
    <property type="entry name" value="Retrotran_Ty1/copia-like"/>
</dbReference>
<feature type="compositionally biased region" description="Polar residues" evidence="10">
    <location>
        <begin position="261"/>
        <end position="283"/>
    </location>
</feature>
<dbReference type="GO" id="GO:0003887">
    <property type="term" value="F:DNA-directed DNA polymerase activity"/>
    <property type="evidence" value="ECO:0007669"/>
    <property type="project" value="UniProtKB-KW"/>
</dbReference>
<dbReference type="Pfam" id="PF25597">
    <property type="entry name" value="SH3_retrovirus"/>
    <property type="match status" value="1"/>
</dbReference>
<dbReference type="InterPro" id="IPR057670">
    <property type="entry name" value="SH3_retrovirus"/>
</dbReference>
<evidence type="ECO:0000256" key="7">
    <source>
        <dbReference type="ARBA" id="ARBA00022918"/>
    </source>
</evidence>
<evidence type="ECO:0000256" key="10">
    <source>
        <dbReference type="SAM" id="MobiDB-lite"/>
    </source>
</evidence>
<feature type="compositionally biased region" description="Basic and acidic residues" evidence="10">
    <location>
        <begin position="674"/>
        <end position="692"/>
    </location>
</feature>
<keyword evidence="9" id="KW-0233">DNA recombination</keyword>
<keyword evidence="8" id="KW-0548">Nucleotidyltransferase</keyword>
<evidence type="ECO:0000256" key="5">
    <source>
        <dbReference type="ARBA" id="ARBA00022842"/>
    </source>
</evidence>
<keyword evidence="8" id="KW-0239">DNA-directed DNA polymerase</keyword>
<dbReference type="PANTHER" id="PTHR42648">
    <property type="entry name" value="TRANSPOSASE, PUTATIVE-RELATED"/>
    <property type="match status" value="1"/>
</dbReference>
<proteinExistence type="predicted"/>
<evidence type="ECO:0000259" key="11">
    <source>
        <dbReference type="Pfam" id="PF25597"/>
    </source>
</evidence>
<gene>
    <name evidence="12" type="ORF">Tci_003293</name>
</gene>
<keyword evidence="5" id="KW-0460">Magnesium</keyword>
<dbReference type="EMBL" id="BKCJ010000238">
    <property type="protein sequence ID" value="GEU31315.1"/>
    <property type="molecule type" value="Genomic_DNA"/>
</dbReference>
<keyword evidence="4" id="KW-0378">Hydrolase</keyword>
<evidence type="ECO:0000256" key="8">
    <source>
        <dbReference type="ARBA" id="ARBA00022932"/>
    </source>
</evidence>
<dbReference type="GO" id="GO:0015074">
    <property type="term" value="P:DNA integration"/>
    <property type="evidence" value="ECO:0007669"/>
    <property type="project" value="UniProtKB-KW"/>
</dbReference>
<dbReference type="PANTHER" id="PTHR42648:SF11">
    <property type="entry name" value="TRANSPOSON TY4-P GAG-POL POLYPROTEIN"/>
    <property type="match status" value="1"/>
</dbReference>
<dbReference type="GO" id="GO:0004519">
    <property type="term" value="F:endonuclease activity"/>
    <property type="evidence" value="ECO:0007669"/>
    <property type="project" value="UniProtKB-KW"/>
</dbReference>
<sequence>MVDILKSFPLVHKDRLLDLFNHEVGKDVARVREYRGVACGLKIAMRRREEYIGELKALGGCEGVVESMRFMEGLQQDDMERYDRSLLLMKEMERELQFQNLEREARERVHEIELFVGRLMCEIIGEYERCRMRMEWYIQMIDYSLWEVIENGNSPPITKVVEGVETTIAPTTAEEKAQRRLELKARSTLLMGIPNEHQLKFNSIKDAKSLLQGVEKRFGGNAATKKTQRNLLKQNKPEIDTLSIDDLYNNLKIYKPKVKRTSSSNTNTQNVAFVPSDSTRNTNRAVDTAHGATTASTQATDVNSITIDNLKEMDLRWQVAMLTMRARRFLNNTERKFSMNGSAELQEVKIPSTRRIVPVETPPLTALVSCDGLGGYDWSDQAEEGPTNFALMAYSSISSNFKGNPQMDLQDKGVINSGCSRHMTGNMSYLTDYEEIDGGYVAFGDSEDEVASKPNIKKKTIKPSFAKIEFVKTKEQVKSLKITTVKQGNMSYLTDYEEIDGGYVAFGGNPKGGKINGKEAVNTACYVQNRVLIVKPHNKTLYELFHGRTTALSFMKPFRCPVTILNTLDHLGKFDGKVDEGLFVGYSMNSKAFRVFNSRKRIVEENLHIRFSKNTPNVVGSGPDWLFDIDALTRIMNYEPIAVGRKSNGFASTKACDNTYQKSSQDDGFQPLSDSEKKVDEDPSKGSECKDQEQEDNVNSTKNVNAASTNRVNVVSENISNELPFDPSMPALEDINTFNFSSDHEDDNEEADMNNMDTII</sequence>
<keyword evidence="2" id="KW-0479">Metal-binding</keyword>
<feature type="compositionally biased region" description="Polar residues" evidence="10">
    <location>
        <begin position="697"/>
        <end position="708"/>
    </location>
</feature>
<dbReference type="GO" id="GO:0003964">
    <property type="term" value="F:RNA-directed DNA polymerase activity"/>
    <property type="evidence" value="ECO:0007669"/>
    <property type="project" value="UniProtKB-KW"/>
</dbReference>
<accession>A0A6L2J5T5</accession>
<evidence type="ECO:0000256" key="1">
    <source>
        <dbReference type="ARBA" id="ARBA00022722"/>
    </source>
</evidence>
<feature type="region of interest" description="Disordered" evidence="10">
    <location>
        <begin position="259"/>
        <end position="283"/>
    </location>
</feature>
<evidence type="ECO:0000256" key="9">
    <source>
        <dbReference type="ARBA" id="ARBA00023172"/>
    </source>
</evidence>
<dbReference type="GO" id="GO:0046872">
    <property type="term" value="F:metal ion binding"/>
    <property type="evidence" value="ECO:0007669"/>
    <property type="project" value="UniProtKB-KW"/>
</dbReference>
<feature type="region of interest" description="Disordered" evidence="10">
    <location>
        <begin position="660"/>
        <end position="708"/>
    </location>
</feature>
<reference evidence="12" key="1">
    <citation type="journal article" date="2019" name="Sci. Rep.">
        <title>Draft genome of Tanacetum cinerariifolium, the natural source of mosquito coil.</title>
        <authorList>
            <person name="Yamashiro T."/>
            <person name="Shiraishi A."/>
            <person name="Satake H."/>
            <person name="Nakayama K."/>
        </authorList>
    </citation>
    <scope>NUCLEOTIDE SEQUENCE</scope>
</reference>
<evidence type="ECO:0000313" key="12">
    <source>
        <dbReference type="EMBL" id="GEU31315.1"/>
    </source>
</evidence>
<dbReference type="GO" id="GO:0006310">
    <property type="term" value="P:DNA recombination"/>
    <property type="evidence" value="ECO:0007669"/>
    <property type="project" value="UniProtKB-KW"/>
</dbReference>
<name>A0A6L2J5T5_TANCI</name>
<comment type="caution">
    <text evidence="12">The sequence shown here is derived from an EMBL/GenBank/DDBJ whole genome shotgun (WGS) entry which is preliminary data.</text>
</comment>
<evidence type="ECO:0000256" key="3">
    <source>
        <dbReference type="ARBA" id="ARBA00022759"/>
    </source>
</evidence>
<evidence type="ECO:0000256" key="6">
    <source>
        <dbReference type="ARBA" id="ARBA00022908"/>
    </source>
</evidence>
<dbReference type="AlphaFoldDB" id="A0A6L2J5T5"/>
<feature type="region of interest" description="Disordered" evidence="10">
    <location>
        <begin position="741"/>
        <end position="760"/>
    </location>
</feature>
<keyword evidence="1" id="KW-0540">Nuclease</keyword>